<accession>A0A2N9HZI4</accession>
<organism evidence="1">
    <name type="scientific">Fagus sylvatica</name>
    <name type="common">Beechnut</name>
    <dbReference type="NCBI Taxonomy" id="28930"/>
    <lineage>
        <taxon>Eukaryota</taxon>
        <taxon>Viridiplantae</taxon>
        <taxon>Streptophyta</taxon>
        <taxon>Embryophyta</taxon>
        <taxon>Tracheophyta</taxon>
        <taxon>Spermatophyta</taxon>
        <taxon>Magnoliopsida</taxon>
        <taxon>eudicotyledons</taxon>
        <taxon>Gunneridae</taxon>
        <taxon>Pentapetalae</taxon>
        <taxon>rosids</taxon>
        <taxon>fabids</taxon>
        <taxon>Fagales</taxon>
        <taxon>Fagaceae</taxon>
        <taxon>Fagus</taxon>
    </lineage>
</organism>
<evidence type="ECO:0008006" key="2">
    <source>
        <dbReference type="Google" id="ProtNLM"/>
    </source>
</evidence>
<dbReference type="EMBL" id="OIVN01004403">
    <property type="protein sequence ID" value="SPD17144.1"/>
    <property type="molecule type" value="Genomic_DNA"/>
</dbReference>
<reference evidence="1" key="1">
    <citation type="submission" date="2018-02" db="EMBL/GenBank/DDBJ databases">
        <authorList>
            <person name="Cohen D.B."/>
            <person name="Kent A.D."/>
        </authorList>
    </citation>
    <scope>NUCLEOTIDE SEQUENCE</scope>
</reference>
<sequence>MVTLPHPQNLATAPPCRPIQRHRRLTNSPSLPNHCLSILQTKSHSEIYRRCRLKLSVLLDSQSDLTLTLTLTLTPTPILRSSPVPQHSNQAAVMAEILKQCASGFVSAKVVVMEDLDGLWKRLSLNDKEDQSSIYLKQLAPHSTNLTGKLPEYRAWLIAAVERTIRRVQVKVEGRSSRAGNADAWRLTGVYGALETSHHGAWSETSEGIIEILSGYYESLFTSSNPYCIPKAVATIPRVVTEEMNNSLTKEFIGLKVEQAIKQMAPSKALGPDDSQSAFVPGRLIIDNVLVAFETLHYMHNNKIARDGAMALKLNMKELHSLVKQVKLAGIVQGISLCHGGPKISHLFFADDSLLLSKATIVACTVNGQYSIKSGYQFLVDNETKKLLGSFSPDAVHQNLLRQMKKHLLLSPPTPVTHRKPPITSLYKINYDGAVFAKTNEGGIGVIVRNAQAKRAIQLALEIGIMEAEVEGDSLTIVNALKADTPSLAHYGLRVAVEKVLAQRLRNNSFFTS</sequence>
<evidence type="ECO:0000313" key="1">
    <source>
        <dbReference type="EMBL" id="SPD17144.1"/>
    </source>
</evidence>
<gene>
    <name evidence="1" type="ORF">FSB_LOCUS45026</name>
</gene>
<dbReference type="AlphaFoldDB" id="A0A2N9HZI4"/>
<proteinExistence type="predicted"/>
<name>A0A2N9HZI4_FAGSY</name>
<protein>
    <recommendedName>
        <fullName evidence="2">RNase H type-1 domain-containing protein</fullName>
    </recommendedName>
</protein>